<protein>
    <submittedName>
        <fullName evidence="1">Uncharacterized protein</fullName>
    </submittedName>
</protein>
<gene>
    <name evidence="1" type="ORF">mv_R666</name>
</gene>
<accession>H2EEP8</accession>
<evidence type="ECO:0000313" key="1">
    <source>
        <dbReference type="EMBL" id="AEX62871.1"/>
    </source>
</evidence>
<name>H2EEP8_9VIRU</name>
<proteinExistence type="predicted"/>
<reference evidence="1" key="1">
    <citation type="submission" date="2011-10" db="EMBL/GenBank/DDBJ databases">
        <title>Provirophages and transpovirons: unique mobilome of giant viruses.</title>
        <authorList>
            <person name="Desnues C."/>
            <person name="LaScola B."/>
            <person name="Yutin N."/>
            <person name="Fournous G."/>
            <person name="Koonin E."/>
            <person name="Raoult D."/>
        </authorList>
    </citation>
    <scope>NUCLEOTIDE SEQUENCE</scope>
    <source>
        <strain evidence="1">Mv13-mv</strain>
    </source>
</reference>
<dbReference type="EMBL" id="JN885998">
    <property type="protein sequence ID" value="AEX62871.1"/>
    <property type="molecule type" value="Genomic_DNA"/>
</dbReference>
<sequence>MYIKYVYILPRQDYSYRFHIICSIKIIFNNFNLFVHNYYFVL</sequence>
<organism evidence="1">
    <name type="scientific">Moumouvirus sp. 'Monve'</name>
    <dbReference type="NCBI Taxonomy" id="1128131"/>
    <lineage>
        <taxon>Viruses</taxon>
        <taxon>Varidnaviria</taxon>
        <taxon>Bamfordvirae</taxon>
        <taxon>Nucleocytoviricota</taxon>
        <taxon>Megaviricetes</taxon>
        <taxon>Imitervirales</taxon>
        <taxon>Mimiviridae</taxon>
        <taxon>Megamimivirinae</taxon>
        <taxon>Moumouvirus</taxon>
    </lineage>
</organism>